<accession>A0A1C6WPB5</accession>
<evidence type="ECO:0000256" key="2">
    <source>
        <dbReference type="SAM" id="Phobius"/>
    </source>
</evidence>
<sequence>MRTRILEYAFFSIIICFFEYNKNELHSVNEISIYFERNIINFRNNRILADLDKQFDLNNFYESTWSLANQFSDYIDDKEITNLRNAIDSHVKKHEEKNALPNLNNVDNKTKKVIHKLRKELEEVKKELYNKRNGELEIQPIENKRIIKKDENILEIKCDHFKYEYNEIISNNNYEELKNNRKLKKEEKHLIMGGLSLIGSFFAIAASGQVYLLLLLAPSLVLIFKSWRKINKYRYNL</sequence>
<organism evidence="3">
    <name type="scientific">Plasmodium chabaudi adami</name>
    <dbReference type="NCBI Taxonomy" id="5826"/>
    <lineage>
        <taxon>Eukaryota</taxon>
        <taxon>Sar</taxon>
        <taxon>Alveolata</taxon>
        <taxon>Apicomplexa</taxon>
        <taxon>Aconoidasida</taxon>
        <taxon>Haemosporida</taxon>
        <taxon>Plasmodiidae</taxon>
        <taxon>Plasmodium</taxon>
        <taxon>Plasmodium (Vinckeia)</taxon>
    </lineage>
</organism>
<evidence type="ECO:0000256" key="1">
    <source>
        <dbReference type="SAM" id="Coils"/>
    </source>
</evidence>
<name>A0A1C6WPB5_PLACE</name>
<evidence type="ECO:0000313" key="3">
    <source>
        <dbReference type="EMBL" id="SCL90808.1"/>
    </source>
</evidence>
<gene>
    <name evidence="3" type="ORF">PCHDS_000536600</name>
</gene>
<dbReference type="NCBIfam" id="TIGR01597">
    <property type="entry name" value="PYST-B"/>
    <property type="match status" value="1"/>
</dbReference>
<dbReference type="EMBL" id="FMIN01000382">
    <property type="protein sequence ID" value="SCL90808.1"/>
    <property type="molecule type" value="Genomic_DNA"/>
</dbReference>
<protein>
    <submittedName>
        <fullName evidence="3">Fam-b protein</fullName>
    </submittedName>
</protein>
<keyword evidence="2" id="KW-0812">Transmembrane</keyword>
<feature type="coiled-coil region" evidence="1">
    <location>
        <begin position="107"/>
        <end position="134"/>
    </location>
</feature>
<dbReference type="InterPro" id="IPR006484">
    <property type="entry name" value="PYST_B"/>
</dbReference>
<feature type="transmembrane region" description="Helical" evidence="2">
    <location>
        <begin position="211"/>
        <end position="227"/>
    </location>
</feature>
<reference evidence="3" key="1">
    <citation type="submission" date="2016-08" db="EMBL/GenBank/DDBJ databases">
        <authorList>
            <consortium name="Pathogen Informatics"/>
        </authorList>
    </citation>
    <scope>NUCLEOTIDE SEQUENCE</scope>
    <source>
        <strain evidence="3">DS</strain>
    </source>
</reference>
<dbReference type="Proteomes" id="UP000507536">
    <property type="component" value="Unassembled WGS sequence"/>
</dbReference>
<dbReference type="AlphaFoldDB" id="A0A1C6WPB5"/>
<keyword evidence="2" id="KW-1133">Transmembrane helix</keyword>
<dbReference type="Pfam" id="PF09592">
    <property type="entry name" value="DUF2031"/>
    <property type="match status" value="1"/>
</dbReference>
<keyword evidence="2" id="KW-0472">Membrane</keyword>
<keyword evidence="1" id="KW-0175">Coiled coil</keyword>
<proteinExistence type="predicted"/>